<evidence type="ECO:0000256" key="4">
    <source>
        <dbReference type="RuleBase" id="RU003690"/>
    </source>
</evidence>
<organism evidence="5 6">
    <name type="scientific">Trema orientale</name>
    <name type="common">Charcoal tree</name>
    <name type="synonym">Celtis orientalis</name>
    <dbReference type="NCBI Taxonomy" id="63057"/>
    <lineage>
        <taxon>Eukaryota</taxon>
        <taxon>Viridiplantae</taxon>
        <taxon>Streptophyta</taxon>
        <taxon>Embryophyta</taxon>
        <taxon>Tracheophyta</taxon>
        <taxon>Spermatophyta</taxon>
        <taxon>Magnoliopsida</taxon>
        <taxon>eudicotyledons</taxon>
        <taxon>Gunneridae</taxon>
        <taxon>Pentapetalae</taxon>
        <taxon>rosids</taxon>
        <taxon>fabids</taxon>
        <taxon>Rosales</taxon>
        <taxon>Cannabaceae</taxon>
        <taxon>Trema</taxon>
    </lineage>
</organism>
<dbReference type="Gene3D" id="3.20.20.80">
    <property type="entry name" value="Glycosidases"/>
    <property type="match status" value="1"/>
</dbReference>
<dbReference type="AlphaFoldDB" id="A0A2P5B0K9"/>
<dbReference type="GO" id="GO:0008422">
    <property type="term" value="F:beta-glucosidase activity"/>
    <property type="evidence" value="ECO:0007669"/>
    <property type="project" value="TreeGrafter"/>
</dbReference>
<keyword evidence="3" id="KW-0326">Glycosidase</keyword>
<evidence type="ECO:0000256" key="2">
    <source>
        <dbReference type="ARBA" id="ARBA00022801"/>
    </source>
</evidence>
<evidence type="ECO:0000256" key="1">
    <source>
        <dbReference type="ARBA" id="ARBA00010838"/>
    </source>
</evidence>
<sequence length="184" mass="20681">MWNIRFLDPLLLGDYPLSMKRLVRERLPQISQAISKLLVGSLDFVGINHYTTLYARNDRTRIRKFILQDATSDAAVITTPYRGGVAIVERAASCWLRIVPWGIRKLTRNVKEKYGKPPVIITENGKTTAIITGILSGHCLTTGNGTWATQSDLDSTTWITKTTPLGFQKILFIGSEDYLDRKAI</sequence>
<keyword evidence="6" id="KW-1185">Reference proteome</keyword>
<protein>
    <submittedName>
        <fullName evidence="5">Glycoside hydrolase</fullName>
    </submittedName>
</protein>
<dbReference type="InterPro" id="IPR017853">
    <property type="entry name" value="GH"/>
</dbReference>
<dbReference type="InterPro" id="IPR001360">
    <property type="entry name" value="Glyco_hydro_1"/>
</dbReference>
<dbReference type="STRING" id="63057.A0A2P5B0K9"/>
<dbReference type="EMBL" id="JXTC01000639">
    <property type="protein sequence ID" value="PON42295.1"/>
    <property type="molecule type" value="Genomic_DNA"/>
</dbReference>
<dbReference type="OrthoDB" id="65569at2759"/>
<evidence type="ECO:0000313" key="5">
    <source>
        <dbReference type="EMBL" id="PON42295.1"/>
    </source>
</evidence>
<dbReference type="PANTHER" id="PTHR10353:SF36">
    <property type="entry name" value="LP05116P"/>
    <property type="match status" value="1"/>
</dbReference>
<dbReference type="InParanoid" id="A0A2P5B0K9"/>
<proteinExistence type="inferred from homology"/>
<evidence type="ECO:0000256" key="3">
    <source>
        <dbReference type="ARBA" id="ARBA00023295"/>
    </source>
</evidence>
<dbReference type="Pfam" id="PF00232">
    <property type="entry name" value="Glyco_hydro_1"/>
    <property type="match status" value="1"/>
</dbReference>
<keyword evidence="2 5" id="KW-0378">Hydrolase</keyword>
<dbReference type="PANTHER" id="PTHR10353">
    <property type="entry name" value="GLYCOSYL HYDROLASE"/>
    <property type="match status" value="1"/>
</dbReference>
<comment type="caution">
    <text evidence="5">The sequence shown here is derived from an EMBL/GenBank/DDBJ whole genome shotgun (WGS) entry which is preliminary data.</text>
</comment>
<accession>A0A2P5B0K9</accession>
<comment type="similarity">
    <text evidence="1 4">Belongs to the glycosyl hydrolase 1 family.</text>
</comment>
<dbReference type="Proteomes" id="UP000237000">
    <property type="component" value="Unassembled WGS sequence"/>
</dbReference>
<dbReference type="GO" id="GO:0005975">
    <property type="term" value="P:carbohydrate metabolic process"/>
    <property type="evidence" value="ECO:0007669"/>
    <property type="project" value="InterPro"/>
</dbReference>
<gene>
    <name evidence="5" type="ORF">TorRG33x02_336120</name>
</gene>
<name>A0A2P5B0K9_TREOI</name>
<reference evidence="6" key="1">
    <citation type="submission" date="2016-06" db="EMBL/GenBank/DDBJ databases">
        <title>Parallel loss of symbiosis genes in relatives of nitrogen-fixing non-legume Parasponia.</title>
        <authorList>
            <person name="Van Velzen R."/>
            <person name="Holmer R."/>
            <person name="Bu F."/>
            <person name="Rutten L."/>
            <person name="Van Zeijl A."/>
            <person name="Liu W."/>
            <person name="Santuari L."/>
            <person name="Cao Q."/>
            <person name="Sharma T."/>
            <person name="Shen D."/>
            <person name="Roswanjaya Y."/>
            <person name="Wardhani T."/>
            <person name="Kalhor M.S."/>
            <person name="Jansen J."/>
            <person name="Van den Hoogen J."/>
            <person name="Gungor B."/>
            <person name="Hartog M."/>
            <person name="Hontelez J."/>
            <person name="Verver J."/>
            <person name="Yang W.-C."/>
            <person name="Schijlen E."/>
            <person name="Repin R."/>
            <person name="Schilthuizen M."/>
            <person name="Schranz E."/>
            <person name="Heidstra R."/>
            <person name="Miyata K."/>
            <person name="Fedorova E."/>
            <person name="Kohlen W."/>
            <person name="Bisseling T."/>
            <person name="Smit S."/>
            <person name="Geurts R."/>
        </authorList>
    </citation>
    <scope>NUCLEOTIDE SEQUENCE [LARGE SCALE GENOMIC DNA]</scope>
    <source>
        <strain evidence="6">cv. RG33-2</strain>
    </source>
</reference>
<evidence type="ECO:0000313" key="6">
    <source>
        <dbReference type="Proteomes" id="UP000237000"/>
    </source>
</evidence>
<dbReference type="SUPFAM" id="SSF51445">
    <property type="entry name" value="(Trans)glycosidases"/>
    <property type="match status" value="1"/>
</dbReference>